<dbReference type="AlphaFoldDB" id="A0A077ZRL4"/>
<evidence type="ECO:0000256" key="1">
    <source>
        <dbReference type="SAM" id="MobiDB-lite"/>
    </source>
</evidence>
<sequence>MFGDPTVNQNQDKTAEKICNDEKLDTAEINTQKISDNAIIQIDQEKQTIQSNKIQDDKYASYQDAKQTENPDIQNDYITPNPIDTDSALANSQKEEKSFFTIQKSNKDYQNAWKNKIQKTSSQNNKPELDQRAIQFKMQEEQLLQQRQKQYNLELQQIDDFFISGLQLQESSMSKQKSSKEQDNSQQSWMNKQNAQAMDRWKDVDLFNIEDDEDDPSNEGKQESFAHQKENQYLEVKQDLQNQTMLNIESKEFHKQSDKAKDSCLNLADAYKVLCDIDQQAQMNEMITLQKQYDEDYGQEVQEQFQQEKNGSAYDQNYKKSQKQSQKTQKQNTIDNELHQQFSAHNQKIFDKESQYKQINNNSLSSSHQHNNNISNQNQNAQRHQKTNRNQNSNQYVEQKSSGNPIDHFENDLSRNFPMRPREKELRYQILSQFQDYIVQFYMKKDSQQINQNHQITGLKKEDYNFFLTFVENLQYFMNQQIKELAQMRNYFRNEQVITKILTEYPVLKEDILIYIMKKLQDPILCYDLVCIAFKDFYVPDILENSQNSKIDNCKGQKNHSGKHYSQGQIRNQQSQQNNNNIQNYQQQNLSNTQNHYGQSYANSNLNHSQSNSQYYGQQQNYQRDYYNNNQGSNRQSHLQNDHNIIDQSQLVDQSEKSYDHHIFFNKALINLFKKRIVPRKDNNVIQTIYARNQNHLQELFDQRRQIKEQIFYSQMNNDQELTNKLSAILYGHEENLNKERQRTQLEIFNYLNNDVNLMNEIIDLHGMRAQEAKLIMIRRLRQIQYDLNSGKINNNVDQQNHIVRIICGRGSHSNGTPVLKQQCPESLNYFGYEFHLDFHDGVILVRFRTQKNKMGKETPQQKR</sequence>
<dbReference type="EMBL" id="CCKQ01000084">
    <property type="protein sequence ID" value="CDW71146.1"/>
    <property type="molecule type" value="Genomic_DNA"/>
</dbReference>
<accession>A0A077ZRL4</accession>
<dbReference type="OMA" id="QMNEMIT"/>
<keyword evidence="4" id="KW-1185">Reference proteome</keyword>
<dbReference type="SUPFAM" id="SSF160443">
    <property type="entry name" value="SMR domain-like"/>
    <property type="match status" value="1"/>
</dbReference>
<feature type="domain" description="Smr" evidence="2">
    <location>
        <begin position="763"/>
        <end position="849"/>
    </location>
</feature>
<feature type="region of interest" description="Disordered" evidence="1">
    <location>
        <begin position="595"/>
        <end position="616"/>
    </location>
</feature>
<feature type="compositionally biased region" description="Low complexity" evidence="1">
    <location>
        <begin position="603"/>
        <end position="616"/>
    </location>
</feature>
<protein>
    <recommendedName>
        <fullName evidence="2">Smr domain-containing protein</fullName>
    </recommendedName>
</protein>
<dbReference type="InterPro" id="IPR002625">
    <property type="entry name" value="Smr_dom"/>
</dbReference>
<dbReference type="Gene3D" id="3.30.1370.110">
    <property type="match status" value="1"/>
</dbReference>
<evidence type="ECO:0000313" key="3">
    <source>
        <dbReference type="EMBL" id="CDW71146.1"/>
    </source>
</evidence>
<reference evidence="3 4" key="1">
    <citation type="submission" date="2014-06" db="EMBL/GenBank/DDBJ databases">
        <authorList>
            <person name="Swart Estienne"/>
        </authorList>
    </citation>
    <scope>NUCLEOTIDE SEQUENCE [LARGE SCALE GENOMIC DNA]</scope>
    <source>
        <strain evidence="3 4">130c</strain>
    </source>
</reference>
<dbReference type="Pfam" id="PF01713">
    <property type="entry name" value="Smr"/>
    <property type="match status" value="1"/>
</dbReference>
<dbReference type="Proteomes" id="UP000039865">
    <property type="component" value="Unassembled WGS sequence"/>
</dbReference>
<name>A0A077ZRL4_STYLE</name>
<feature type="region of interest" description="Disordered" evidence="1">
    <location>
        <begin position="362"/>
        <end position="416"/>
    </location>
</feature>
<feature type="region of interest" description="Disordered" evidence="1">
    <location>
        <begin position="549"/>
        <end position="571"/>
    </location>
</feature>
<evidence type="ECO:0000313" key="4">
    <source>
        <dbReference type="Proteomes" id="UP000039865"/>
    </source>
</evidence>
<organism evidence="3 4">
    <name type="scientific">Stylonychia lemnae</name>
    <name type="common">Ciliate</name>
    <dbReference type="NCBI Taxonomy" id="5949"/>
    <lineage>
        <taxon>Eukaryota</taxon>
        <taxon>Sar</taxon>
        <taxon>Alveolata</taxon>
        <taxon>Ciliophora</taxon>
        <taxon>Intramacronucleata</taxon>
        <taxon>Spirotrichea</taxon>
        <taxon>Stichotrichia</taxon>
        <taxon>Sporadotrichida</taxon>
        <taxon>Oxytrichidae</taxon>
        <taxon>Stylonychinae</taxon>
        <taxon>Stylonychia</taxon>
    </lineage>
</organism>
<gene>
    <name evidence="3" type="primary">Contig15613.g16637</name>
    <name evidence="3" type="ORF">STYLEM_85</name>
</gene>
<dbReference type="InParanoid" id="A0A077ZRL4"/>
<feature type="compositionally biased region" description="Polar residues" evidence="1">
    <location>
        <begin position="184"/>
        <end position="195"/>
    </location>
</feature>
<feature type="compositionally biased region" description="Low complexity" evidence="1">
    <location>
        <begin position="362"/>
        <end position="380"/>
    </location>
</feature>
<dbReference type="PROSITE" id="PS50828">
    <property type="entry name" value="SMR"/>
    <property type="match status" value="1"/>
</dbReference>
<feature type="compositionally biased region" description="Polar residues" evidence="1">
    <location>
        <begin position="388"/>
        <end position="404"/>
    </location>
</feature>
<evidence type="ECO:0000259" key="2">
    <source>
        <dbReference type="PROSITE" id="PS50828"/>
    </source>
</evidence>
<dbReference type="InterPro" id="IPR036063">
    <property type="entry name" value="Smr_dom_sf"/>
</dbReference>
<feature type="region of interest" description="Disordered" evidence="1">
    <location>
        <begin position="173"/>
        <end position="195"/>
    </location>
</feature>
<proteinExistence type="predicted"/>
<dbReference type="OrthoDB" id="3231855at2759"/>